<organism evidence="2 3">
    <name type="scientific">Gossypium barbadense</name>
    <name type="common">Sea Island cotton</name>
    <name type="synonym">Hibiscus barbadensis</name>
    <dbReference type="NCBI Taxonomy" id="3634"/>
    <lineage>
        <taxon>Eukaryota</taxon>
        <taxon>Viridiplantae</taxon>
        <taxon>Streptophyta</taxon>
        <taxon>Embryophyta</taxon>
        <taxon>Tracheophyta</taxon>
        <taxon>Spermatophyta</taxon>
        <taxon>Magnoliopsida</taxon>
        <taxon>eudicotyledons</taxon>
        <taxon>Gunneridae</taxon>
        <taxon>Pentapetalae</taxon>
        <taxon>rosids</taxon>
        <taxon>malvids</taxon>
        <taxon>Malvales</taxon>
        <taxon>Malvaceae</taxon>
        <taxon>Malvoideae</taxon>
        <taxon>Gossypium</taxon>
    </lineage>
</organism>
<dbReference type="PANTHER" id="PTHR45496:SF12">
    <property type="entry name" value="J DOMAIN-CONTAINING PROTEIN"/>
    <property type="match status" value="1"/>
</dbReference>
<proteinExistence type="predicted"/>
<feature type="compositionally biased region" description="Polar residues" evidence="1">
    <location>
        <begin position="1"/>
        <end position="15"/>
    </location>
</feature>
<dbReference type="AlphaFoldDB" id="A0A2P5YJH0"/>
<name>A0A2P5YJH0_GOSBA</name>
<dbReference type="InterPro" id="IPR053052">
    <property type="entry name" value="Imprinting_Balance_Reg"/>
</dbReference>
<evidence type="ECO:0000313" key="3">
    <source>
        <dbReference type="Proteomes" id="UP000239757"/>
    </source>
</evidence>
<dbReference type="PANTHER" id="PTHR45496">
    <property type="entry name" value="CHAPERONE DNAJ-DOMAIN SUPERFAMILY PROTEIN"/>
    <property type="match status" value="1"/>
</dbReference>
<dbReference type="OrthoDB" id="977640at2759"/>
<feature type="region of interest" description="Disordered" evidence="1">
    <location>
        <begin position="1"/>
        <end position="31"/>
    </location>
</feature>
<sequence>MDTNFSFTQEGTNFGFNPPQHHDQSSPKHIASDQRNETPFFNIGCDGNGFKADCLKQEIGAANETKSEDDKSTFWTVCPYCYHMYEYEKKYEDCCLVCQTCRKGFHGLAVAAPPEHVLMNGEVTEYYWGYGFFPLGYSGDVFLRDKKQVGEGDNGKKPVVVEISDDSDDEKKGMNVKDVGGNVKAESLSNVEGKVVMKRVKSVLKNPKKVMGRGVKVDIEKMKAVERNEVADTDCGIVLHVRRDLVENFIDSISQLLQFRFSNKLASTEDRVKVSWPYIRSKLVLLLKIHP</sequence>
<evidence type="ECO:0000256" key="1">
    <source>
        <dbReference type="SAM" id="MobiDB-lite"/>
    </source>
</evidence>
<feature type="compositionally biased region" description="Basic and acidic residues" evidence="1">
    <location>
        <begin position="20"/>
        <end position="31"/>
    </location>
</feature>
<dbReference type="Proteomes" id="UP000239757">
    <property type="component" value="Unassembled WGS sequence"/>
</dbReference>
<accession>A0A2P5YJH0</accession>
<evidence type="ECO:0000313" key="2">
    <source>
        <dbReference type="EMBL" id="PPS15735.1"/>
    </source>
</evidence>
<reference evidence="2 3" key="1">
    <citation type="submission" date="2015-01" db="EMBL/GenBank/DDBJ databases">
        <title>Genome of allotetraploid Gossypium barbadense reveals genomic plasticity and fiber elongation in cotton evolution.</title>
        <authorList>
            <person name="Chen X."/>
            <person name="Liu X."/>
            <person name="Zhao B."/>
            <person name="Zheng H."/>
            <person name="Hu Y."/>
            <person name="Lu G."/>
            <person name="Yang C."/>
            <person name="Chen J."/>
            <person name="Shan C."/>
            <person name="Zhang L."/>
            <person name="Zhou Y."/>
            <person name="Wang L."/>
            <person name="Guo W."/>
            <person name="Bai Y."/>
            <person name="Ruan J."/>
            <person name="Shangguan X."/>
            <person name="Mao Y."/>
            <person name="Jiang J."/>
            <person name="Zhu Y."/>
            <person name="Lei J."/>
            <person name="Kang H."/>
            <person name="Chen S."/>
            <person name="He X."/>
            <person name="Wang R."/>
            <person name="Wang Y."/>
            <person name="Chen J."/>
            <person name="Wang L."/>
            <person name="Yu S."/>
            <person name="Wang B."/>
            <person name="Wei J."/>
            <person name="Song S."/>
            <person name="Lu X."/>
            <person name="Gao Z."/>
            <person name="Gu W."/>
            <person name="Deng X."/>
            <person name="Ma D."/>
            <person name="Wang S."/>
            <person name="Liang W."/>
            <person name="Fang L."/>
            <person name="Cai C."/>
            <person name="Zhu X."/>
            <person name="Zhou B."/>
            <person name="Zhang Y."/>
            <person name="Chen Z."/>
            <person name="Xu S."/>
            <person name="Zhu R."/>
            <person name="Wang S."/>
            <person name="Zhang T."/>
            <person name="Zhao G."/>
        </authorList>
    </citation>
    <scope>NUCLEOTIDE SEQUENCE [LARGE SCALE GENOMIC DNA]</scope>
    <source>
        <strain evidence="3">cv. Xinhai21</strain>
        <tissue evidence="2">Leaf</tissue>
    </source>
</reference>
<gene>
    <name evidence="2" type="ORF">GOBAR_AA04844</name>
</gene>
<protein>
    <submittedName>
        <fullName evidence="2">Uncharacterized protein</fullName>
    </submittedName>
</protein>
<dbReference type="EMBL" id="KZ663110">
    <property type="protein sequence ID" value="PPS15735.1"/>
    <property type="molecule type" value="Genomic_DNA"/>
</dbReference>